<evidence type="ECO:0000256" key="9">
    <source>
        <dbReference type="ARBA" id="ARBA00022748"/>
    </source>
</evidence>
<dbReference type="Proteomes" id="UP000509367">
    <property type="component" value="Chromosome"/>
</dbReference>
<evidence type="ECO:0000256" key="10">
    <source>
        <dbReference type="ARBA" id="ARBA00022989"/>
    </source>
</evidence>
<name>A0A6N1VKG7_9HYPH</name>
<dbReference type="PRINTS" id="PR01414">
    <property type="entry name" value="CCMBBIOGNSIS"/>
</dbReference>
<keyword evidence="8 13" id="KW-0812">Transmembrane</keyword>
<dbReference type="GO" id="GO:0005886">
    <property type="term" value="C:plasma membrane"/>
    <property type="evidence" value="ECO:0007669"/>
    <property type="project" value="UniProtKB-SubCell"/>
</dbReference>
<feature type="transmembrane region" description="Helical" evidence="13">
    <location>
        <begin position="159"/>
        <end position="182"/>
    </location>
</feature>
<keyword evidence="7 12" id="KW-0997">Cell inner membrane</keyword>
<keyword evidence="10 13" id="KW-1133">Transmembrane helix</keyword>
<keyword evidence="9 12" id="KW-0201">Cytochrome c-type biogenesis</keyword>
<keyword evidence="11 12" id="KW-0472">Membrane</keyword>
<evidence type="ECO:0000256" key="1">
    <source>
        <dbReference type="ARBA" id="ARBA00002442"/>
    </source>
</evidence>
<dbReference type="EMBL" id="CP054836">
    <property type="protein sequence ID" value="QKV19902.1"/>
    <property type="molecule type" value="Genomic_DNA"/>
</dbReference>
<evidence type="ECO:0000313" key="14">
    <source>
        <dbReference type="EMBL" id="QKV19902.1"/>
    </source>
</evidence>
<dbReference type="GO" id="GO:1903607">
    <property type="term" value="P:cytochrome c biosynthetic process"/>
    <property type="evidence" value="ECO:0007669"/>
    <property type="project" value="TreeGrafter"/>
</dbReference>
<dbReference type="InterPro" id="IPR026031">
    <property type="entry name" value="Cyt_c_CcmB_bac"/>
</dbReference>
<proteinExistence type="inferred from homology"/>
<keyword evidence="15" id="KW-1185">Reference proteome</keyword>
<evidence type="ECO:0000256" key="4">
    <source>
        <dbReference type="ARBA" id="ARBA00016452"/>
    </source>
</evidence>
<evidence type="ECO:0000313" key="15">
    <source>
        <dbReference type="Proteomes" id="UP000509367"/>
    </source>
</evidence>
<comment type="subcellular location">
    <subcellularLocation>
        <location evidence="2">Cell inner membrane</location>
        <topology evidence="2">Multi-pass membrane protein</topology>
    </subcellularLocation>
</comment>
<sequence>MTALILRDIRIGVRAGGGMLIGILFFLAVIAVVPFAVGPDLNLLARIGPAILWIGALLASLLGLDRLFQADREDGSLDLMVMAGHDQPLSLTVFAKCVAHWLTTGLPLVVVSPALGLLMNMEPAAILATSLTLLAGTPAVTFIGATGAALAVALPRGGLLVSVMVLPFVIPVLIFGVMAAYGAVEDPAPFTQPFLLLCALTLFFAALGPLAAGAALKAASD</sequence>
<keyword evidence="6 12" id="KW-1003">Cell membrane</keyword>
<comment type="function">
    <text evidence="1 12">Required for the export of heme to the periplasm for the biogenesis of c-type cytochromes.</text>
</comment>
<feature type="transmembrane region" description="Helical" evidence="13">
    <location>
        <begin position="98"/>
        <end position="119"/>
    </location>
</feature>
<dbReference type="RefSeq" id="WP_175277793.1">
    <property type="nucleotide sequence ID" value="NZ_CP054836.1"/>
</dbReference>
<dbReference type="NCBIfam" id="TIGR01190">
    <property type="entry name" value="ccmB"/>
    <property type="match status" value="1"/>
</dbReference>
<dbReference type="PANTHER" id="PTHR30070">
    <property type="entry name" value="HEME EXPORTER PROTEIN B"/>
    <property type="match status" value="1"/>
</dbReference>
<dbReference type="AlphaFoldDB" id="A0A6N1VKG7"/>
<comment type="similarity">
    <text evidence="3 12">Belongs to the CcmB/CycW/HelB family.</text>
</comment>
<dbReference type="PANTHER" id="PTHR30070:SF1">
    <property type="entry name" value="CYTOCHROME C BIOGENESIS B-RELATED"/>
    <property type="match status" value="1"/>
</dbReference>
<evidence type="ECO:0000256" key="11">
    <source>
        <dbReference type="ARBA" id="ARBA00023136"/>
    </source>
</evidence>
<evidence type="ECO:0000256" key="12">
    <source>
        <dbReference type="PIRNR" id="PIRNR002764"/>
    </source>
</evidence>
<dbReference type="PIRSF" id="PIRSF002764">
    <property type="entry name" value="CcmB"/>
    <property type="match status" value="1"/>
</dbReference>
<feature type="transmembrane region" description="Helical" evidence="13">
    <location>
        <begin position="12"/>
        <end position="37"/>
    </location>
</feature>
<accession>A0A6N1VKG7</accession>
<gene>
    <name evidence="14" type="primary">ccmB</name>
    <name evidence="14" type="ORF">HTY61_16310</name>
</gene>
<dbReference type="KEGG" id="orm:HTY61_16310"/>
<evidence type="ECO:0000256" key="6">
    <source>
        <dbReference type="ARBA" id="ARBA00022475"/>
    </source>
</evidence>
<feature type="transmembrane region" description="Helical" evidence="13">
    <location>
        <begin position="43"/>
        <end position="64"/>
    </location>
</feature>
<dbReference type="GO" id="GO:0015232">
    <property type="term" value="F:heme transmembrane transporter activity"/>
    <property type="evidence" value="ECO:0007669"/>
    <property type="project" value="InterPro"/>
</dbReference>
<evidence type="ECO:0000256" key="5">
    <source>
        <dbReference type="ARBA" id="ARBA00022448"/>
    </source>
</evidence>
<organism evidence="14 15">
    <name type="scientific">Oricola thermophila</name>
    <dbReference type="NCBI Taxonomy" id="2742145"/>
    <lineage>
        <taxon>Bacteria</taxon>
        <taxon>Pseudomonadati</taxon>
        <taxon>Pseudomonadota</taxon>
        <taxon>Alphaproteobacteria</taxon>
        <taxon>Hyphomicrobiales</taxon>
        <taxon>Ahrensiaceae</taxon>
        <taxon>Oricola</taxon>
    </lineage>
</organism>
<protein>
    <recommendedName>
        <fullName evidence="4 12">Heme exporter protein B</fullName>
    </recommendedName>
</protein>
<feature type="transmembrane region" description="Helical" evidence="13">
    <location>
        <begin position="194"/>
        <end position="216"/>
    </location>
</feature>
<dbReference type="Pfam" id="PF03379">
    <property type="entry name" value="CcmB"/>
    <property type="match status" value="1"/>
</dbReference>
<evidence type="ECO:0000256" key="2">
    <source>
        <dbReference type="ARBA" id="ARBA00004429"/>
    </source>
</evidence>
<dbReference type="InterPro" id="IPR003544">
    <property type="entry name" value="Cyt_c_biogenesis_CcmB"/>
</dbReference>
<reference evidence="14 15" key="1">
    <citation type="submission" date="2020-06" db="EMBL/GenBank/DDBJ databases">
        <title>Oricola thermophila sp. nov. isolated from a tidal sediments.</title>
        <authorList>
            <person name="Kwon K.K."/>
            <person name="Yang S.-H."/>
            <person name="Park M.-J."/>
        </authorList>
    </citation>
    <scope>NUCLEOTIDE SEQUENCE [LARGE SCALE GENOMIC DNA]</scope>
    <source>
        <strain evidence="14 15">MEBiC13590</strain>
    </source>
</reference>
<feature type="transmembrane region" description="Helical" evidence="13">
    <location>
        <begin position="125"/>
        <end position="152"/>
    </location>
</feature>
<evidence type="ECO:0000256" key="8">
    <source>
        <dbReference type="ARBA" id="ARBA00022692"/>
    </source>
</evidence>
<evidence type="ECO:0000256" key="13">
    <source>
        <dbReference type="SAM" id="Phobius"/>
    </source>
</evidence>
<keyword evidence="5 12" id="KW-0813">Transport</keyword>
<dbReference type="GO" id="GO:0017004">
    <property type="term" value="P:cytochrome complex assembly"/>
    <property type="evidence" value="ECO:0007669"/>
    <property type="project" value="UniProtKB-KW"/>
</dbReference>
<evidence type="ECO:0000256" key="7">
    <source>
        <dbReference type="ARBA" id="ARBA00022519"/>
    </source>
</evidence>
<evidence type="ECO:0000256" key="3">
    <source>
        <dbReference type="ARBA" id="ARBA00010544"/>
    </source>
</evidence>